<dbReference type="InterPro" id="IPR027417">
    <property type="entry name" value="P-loop_NTPase"/>
</dbReference>
<feature type="region of interest" description="Disordered" evidence="5">
    <location>
        <begin position="1"/>
        <end position="48"/>
    </location>
</feature>
<keyword evidence="2" id="KW-0813">Transport</keyword>
<evidence type="ECO:0000256" key="3">
    <source>
        <dbReference type="ARBA" id="ARBA00022741"/>
    </source>
</evidence>
<accession>A0A1G6HJM0</accession>
<dbReference type="AlphaFoldDB" id="A0A1G6HJM0"/>
<sequence>MSGRDAGVPDGGDAARRVSGRDAGATAGAADATPPRAGGAAAARRNAPPASGLHLRGLRIASPAGAIVDGLDLDVAPGECVAIVGESGAGKSLSARALLGIVPDGLTSAVDALSVDGVDARAATERQWRALRGRRIALVSQDALVSLDPLRRIGAEVAEPIRIHDPAVRGAALAARVRENLERVSLPEPDLRARQYPHELSGGLRQRALIASALAATPSVLVADEPTTALDATVQARVLDLVRRIADDGVAVVFISHDLGAVARVADRIVVMHDGRVVETGVTAEVLASPRHPVTRELVTAVSHEPLARAPRTDAALFTATRVSKRFGDRVAVDDVSFEVRRGRTLAVVGESGSGKTTLARMVVGVTPADAGQLVFDGRRWGVSIARGADRRRVQLVQQNPWGALDPRWSVGRTLTEAVAAAGVARFDRRQTVLALLDEVGLAAAFAGRRPAQLSGGQRQRVAIARALAVSPDLLVLDEPVSALDATVRARILERLRALQAERDLAMVFVTHDLDVVAAIADDVLVMKDGRVVDAGPVASVFSAPRHPFTRELLDAAGLGPGASP</sequence>
<dbReference type="STRING" id="993073.AS029_05135"/>
<organism evidence="7 8">
    <name type="scientific">Microbacterium enclense</name>
    <dbReference type="NCBI Taxonomy" id="993073"/>
    <lineage>
        <taxon>Bacteria</taxon>
        <taxon>Bacillati</taxon>
        <taxon>Actinomycetota</taxon>
        <taxon>Actinomycetes</taxon>
        <taxon>Micrococcales</taxon>
        <taxon>Microbacteriaceae</taxon>
        <taxon>Microbacterium</taxon>
    </lineage>
</organism>
<dbReference type="InterPro" id="IPR050319">
    <property type="entry name" value="ABC_transp_ATP-bind"/>
</dbReference>
<dbReference type="GO" id="GO:0005524">
    <property type="term" value="F:ATP binding"/>
    <property type="evidence" value="ECO:0007669"/>
    <property type="project" value="UniProtKB-KW"/>
</dbReference>
<dbReference type="GO" id="GO:0016887">
    <property type="term" value="F:ATP hydrolysis activity"/>
    <property type="evidence" value="ECO:0007669"/>
    <property type="project" value="InterPro"/>
</dbReference>
<feature type="domain" description="ABC transporter" evidence="6">
    <location>
        <begin position="318"/>
        <end position="554"/>
    </location>
</feature>
<dbReference type="CDD" id="cd03257">
    <property type="entry name" value="ABC_NikE_OppD_transporters"/>
    <property type="match status" value="2"/>
</dbReference>
<gene>
    <name evidence="7" type="ORF">SAMN05216418_1276</name>
</gene>
<feature type="compositionally biased region" description="Low complexity" evidence="5">
    <location>
        <begin position="21"/>
        <end position="48"/>
    </location>
</feature>
<reference evidence="7 8" key="1">
    <citation type="submission" date="2016-09" db="EMBL/GenBank/DDBJ databases">
        <authorList>
            <person name="Capua I."/>
            <person name="De Benedictis P."/>
            <person name="Joannis T."/>
            <person name="Lombin L.H."/>
            <person name="Cattoli G."/>
        </authorList>
    </citation>
    <scope>NUCLEOTIDE SEQUENCE [LARGE SCALE GENOMIC DNA]</scope>
    <source>
        <strain evidence="7 8">NIO-1002</strain>
    </source>
</reference>
<keyword evidence="4 7" id="KW-0067">ATP-binding</keyword>
<dbReference type="Gene3D" id="3.40.50.300">
    <property type="entry name" value="P-loop containing nucleotide triphosphate hydrolases"/>
    <property type="match status" value="2"/>
</dbReference>
<dbReference type="Pfam" id="PF00005">
    <property type="entry name" value="ABC_tran"/>
    <property type="match status" value="2"/>
</dbReference>
<dbReference type="PROSITE" id="PS50893">
    <property type="entry name" value="ABC_TRANSPORTER_2"/>
    <property type="match status" value="2"/>
</dbReference>
<protein>
    <submittedName>
        <fullName evidence="7">Peptide/nickel transport system ATP-binding protein</fullName>
    </submittedName>
</protein>
<dbReference type="OrthoDB" id="4008250at2"/>
<keyword evidence="3" id="KW-0547">Nucleotide-binding</keyword>
<evidence type="ECO:0000256" key="2">
    <source>
        <dbReference type="ARBA" id="ARBA00022448"/>
    </source>
</evidence>
<dbReference type="InterPro" id="IPR003593">
    <property type="entry name" value="AAA+_ATPase"/>
</dbReference>
<comment type="similarity">
    <text evidence="1">Belongs to the ABC transporter superfamily.</text>
</comment>
<evidence type="ECO:0000313" key="7">
    <source>
        <dbReference type="EMBL" id="SDB94298.1"/>
    </source>
</evidence>
<dbReference type="InterPro" id="IPR017871">
    <property type="entry name" value="ABC_transporter-like_CS"/>
</dbReference>
<evidence type="ECO:0000256" key="1">
    <source>
        <dbReference type="ARBA" id="ARBA00005417"/>
    </source>
</evidence>
<dbReference type="InterPro" id="IPR003439">
    <property type="entry name" value="ABC_transporter-like_ATP-bd"/>
</dbReference>
<dbReference type="PANTHER" id="PTHR43776">
    <property type="entry name" value="TRANSPORT ATP-BINDING PROTEIN"/>
    <property type="match status" value="1"/>
</dbReference>
<dbReference type="RefSeq" id="WP_082642151.1">
    <property type="nucleotide sequence ID" value="NZ_FMYG01000002.1"/>
</dbReference>
<dbReference type="EMBL" id="FMYG01000002">
    <property type="protein sequence ID" value="SDB94298.1"/>
    <property type="molecule type" value="Genomic_DNA"/>
</dbReference>
<dbReference type="Proteomes" id="UP000183203">
    <property type="component" value="Unassembled WGS sequence"/>
</dbReference>
<dbReference type="SMART" id="SM00382">
    <property type="entry name" value="AAA"/>
    <property type="match status" value="2"/>
</dbReference>
<feature type="domain" description="ABC transporter" evidence="6">
    <location>
        <begin position="53"/>
        <end position="299"/>
    </location>
</feature>
<evidence type="ECO:0000256" key="5">
    <source>
        <dbReference type="SAM" id="MobiDB-lite"/>
    </source>
</evidence>
<dbReference type="PANTHER" id="PTHR43776:SF7">
    <property type="entry name" value="D,D-DIPEPTIDE TRANSPORT ATP-BINDING PROTEIN DDPF-RELATED"/>
    <property type="match status" value="1"/>
</dbReference>
<dbReference type="SUPFAM" id="SSF52540">
    <property type="entry name" value="P-loop containing nucleoside triphosphate hydrolases"/>
    <property type="match status" value="2"/>
</dbReference>
<dbReference type="GO" id="GO:0055085">
    <property type="term" value="P:transmembrane transport"/>
    <property type="evidence" value="ECO:0007669"/>
    <property type="project" value="UniProtKB-ARBA"/>
</dbReference>
<dbReference type="NCBIfam" id="NF008453">
    <property type="entry name" value="PRK11308.1"/>
    <property type="match status" value="2"/>
</dbReference>
<evidence type="ECO:0000256" key="4">
    <source>
        <dbReference type="ARBA" id="ARBA00022840"/>
    </source>
</evidence>
<evidence type="ECO:0000313" key="8">
    <source>
        <dbReference type="Proteomes" id="UP000183203"/>
    </source>
</evidence>
<evidence type="ECO:0000259" key="6">
    <source>
        <dbReference type="PROSITE" id="PS50893"/>
    </source>
</evidence>
<dbReference type="PROSITE" id="PS00211">
    <property type="entry name" value="ABC_TRANSPORTER_1"/>
    <property type="match status" value="1"/>
</dbReference>
<proteinExistence type="inferred from homology"/>
<name>A0A1G6HJM0_9MICO</name>